<evidence type="ECO:0000313" key="3">
    <source>
        <dbReference type="EMBL" id="MBK6088486.1"/>
    </source>
</evidence>
<dbReference type="Proteomes" id="UP000633365">
    <property type="component" value="Unassembled WGS sequence"/>
</dbReference>
<evidence type="ECO:0000313" key="4">
    <source>
        <dbReference type="Proteomes" id="UP000633365"/>
    </source>
</evidence>
<reference evidence="3" key="1">
    <citation type="submission" date="2021-01" db="EMBL/GenBank/DDBJ databases">
        <title>Genome public.</title>
        <authorList>
            <person name="Liu C."/>
            <person name="Sun Q."/>
        </authorList>
    </citation>
    <scope>NUCLEOTIDE SEQUENCE</scope>
    <source>
        <strain evidence="3">M6</strain>
    </source>
</reference>
<organism evidence="3 4">
    <name type="scientific">Ruminococcus difficilis</name>
    <dbReference type="NCBI Taxonomy" id="2763069"/>
    <lineage>
        <taxon>Bacteria</taxon>
        <taxon>Bacillati</taxon>
        <taxon>Bacillota</taxon>
        <taxon>Clostridia</taxon>
        <taxon>Eubacteriales</taxon>
        <taxon>Oscillospiraceae</taxon>
        <taxon>Ruminococcus</taxon>
    </lineage>
</organism>
<accession>A0A934TZ21</accession>
<keyword evidence="2" id="KW-1133">Transmembrane helix</keyword>
<keyword evidence="2" id="KW-0472">Membrane</keyword>
<keyword evidence="4" id="KW-1185">Reference proteome</keyword>
<protein>
    <submittedName>
        <fullName evidence="3">Uncharacterized protein</fullName>
    </submittedName>
</protein>
<dbReference type="AlphaFoldDB" id="A0A934TZ21"/>
<feature type="region of interest" description="Disordered" evidence="1">
    <location>
        <begin position="1"/>
        <end position="23"/>
    </location>
</feature>
<evidence type="ECO:0000256" key="1">
    <source>
        <dbReference type="SAM" id="MobiDB-lite"/>
    </source>
</evidence>
<comment type="caution">
    <text evidence="3">The sequence shown here is derived from an EMBL/GenBank/DDBJ whole genome shotgun (WGS) entry which is preliminary data.</text>
</comment>
<feature type="transmembrane region" description="Helical" evidence="2">
    <location>
        <begin position="42"/>
        <end position="64"/>
    </location>
</feature>
<keyword evidence="2" id="KW-0812">Transmembrane</keyword>
<gene>
    <name evidence="3" type="ORF">JKK62_07425</name>
</gene>
<dbReference type="EMBL" id="JAEQMG010000061">
    <property type="protein sequence ID" value="MBK6088486.1"/>
    <property type="molecule type" value="Genomic_DNA"/>
</dbReference>
<evidence type="ECO:0000256" key="2">
    <source>
        <dbReference type="SAM" id="Phobius"/>
    </source>
</evidence>
<sequence length="1028" mass="116909">MSKEKKNKQNDYVPTTPEEKAFEEQQDARKSKVKFYIKRFKWYHIVAAVIVLFLILLFGIWHLIPKKVMNVAVLDKTVLAYADDENIIKHTVYRKHQGFYWILHQQRYVNPEGQFYDYKKDYFGPMLDEEGNFDHNVELKDAESTPDLLYLSDAYGLGNDTFGHYNGGSPLNGGISEDDMSYISFAHESGAPIITESTFFSSPLSDSVRAQLIALTGVNPTKWIGRYIVDLEDFTDVPDWAPPMYEQQEGVEWRFTGPGILLVSSDGKIIILEQNTDFLSKDLLRIYINEEYRKEFSGCDKCNFYNWFELVEPNYGVETIATFDFDLNATGMEKISEISKTPRFCAISRNQEEGYAPVYYFAGDCNDYVNGDRYGDFLFSNQFFKFLSYDRQGDISNFYWRFYNPLIRHILSDTKSKQYVEDKKDHAEVARVNNGSFQILEDEKWRGMTLKAAALNAQEPGKATYSRDFTFYEDLIKSAGEMGINCLVAKDLLPPEFYAAVSRYNKNPENGTIYILQRVTVPDELSAADYLKSDGLEKWKDAVTTSINALHGNGHAQSEKLGAATYFIDVSEYVLGVSIDPELTSKNVTAMTGLSDYSYSGEYVKDSKGVEGFAAYLYDTAQKVSYDDYDYYTPISVCGSYNMIKDMSGVKDKNAYVFNDIVSADYKEYYFCDIDLDNDKIAGGGKNSDTIESKYMSAFNELKKVTSPVLASGVSFSDVNAVYDQDAVTETQQGERITSALKAAKDSGILGATVYDLNDSWSEVSEDMEFYTSVSDSYLWHNTCDSKQMSGLIAMDSVMPETPGLVLSDDDMAQAVSMYSDAGYLYITLQLLQEIDYKDNAMFIGLDTFQRNDGEYYYADDFTANSLSGMEYSLRFEGKQNAALYVIDTYDRSKDRAYTEESYTGDYNKVADLSYGGFTSGDTQFYQTGSTIYIRLPWTWLNVADPSKKLVINDDSFKGDTAKTVTTNGALISVMIGERKEGDVMYAFPMDKHDPGYKVFQWSKWETVKYTSRHKESFDILKQYFSGQ</sequence>
<dbReference type="RefSeq" id="WP_201427380.1">
    <property type="nucleotide sequence ID" value="NZ_JAEQMG010000061.1"/>
</dbReference>
<proteinExistence type="predicted"/>
<name>A0A934TZ21_9FIRM</name>